<keyword evidence="3" id="KW-1185">Reference proteome</keyword>
<dbReference type="EMBL" id="CP126217">
    <property type="protein sequence ID" value="WIA19539.1"/>
    <property type="molecule type" value="Genomic_DNA"/>
</dbReference>
<gene>
    <name evidence="2" type="ORF">OEZ85_004148</name>
</gene>
<feature type="compositionally biased region" description="Low complexity" evidence="1">
    <location>
        <begin position="8"/>
        <end position="55"/>
    </location>
</feature>
<dbReference type="Proteomes" id="UP001244341">
    <property type="component" value="Chromosome 10b"/>
</dbReference>
<feature type="compositionally biased region" description="Low complexity" evidence="1">
    <location>
        <begin position="383"/>
        <end position="399"/>
    </location>
</feature>
<dbReference type="Gene3D" id="3.40.50.410">
    <property type="entry name" value="von Willebrand factor, type A domain"/>
    <property type="match status" value="1"/>
</dbReference>
<feature type="compositionally biased region" description="Low complexity" evidence="1">
    <location>
        <begin position="406"/>
        <end position="433"/>
    </location>
</feature>
<sequence length="447" mass="48219">MGLASALAAQAANQGPPAAYGAPPQQYQQGGYPGAAPQQQPGGYPAMMQGPGPQAAAYPSMAPAPYPAVGGAAPPGMPGYPGYPPQQQPMMQQQQQPQQQGMASVVAAKLAKIVAANQLQAFYPPDKLAALTARVMQRVDFHSLAARWRMPVELAIDLAALALYDVVIYGDDSGSMESENGERIKDLELIMAKVAEVATLFDEDGIEVRFINSDAQGNGIKSGSDASRLLQRLEYRWDTKLATQLEAKILGPMAYARQLAKPLLVITITDGEPSDKPQDKIVSVIQECRARLAPRYGPNAVAFQFAQVGKDREAQEFLSHLDKHPQVGKMIDCTSYFELEQAEYAAKGIQLSVEAWLVKLMVGAIDPEYDEQDETAGPAHANPPQGAYGYPPPQQQQQYGAGGYSPSGYPQQQQGGYPQQQQPGGYYGGLQQPHKPHKQGFFSKLFS</sequence>
<evidence type="ECO:0000313" key="3">
    <source>
        <dbReference type="Proteomes" id="UP001244341"/>
    </source>
</evidence>
<reference evidence="2 3" key="1">
    <citation type="submission" date="2023-05" db="EMBL/GenBank/DDBJ databases">
        <title>A 100% complete, gapless, phased diploid assembly of the Scenedesmus obliquus UTEX 3031 genome.</title>
        <authorList>
            <person name="Biondi T.C."/>
            <person name="Hanschen E.R."/>
            <person name="Kwon T."/>
            <person name="Eng W."/>
            <person name="Kruse C.P.S."/>
            <person name="Koehler S.I."/>
            <person name="Kunde Y."/>
            <person name="Gleasner C.D."/>
            <person name="You Mak K.T."/>
            <person name="Polle J."/>
            <person name="Hovde B.T."/>
            <person name="Starkenburg S.R."/>
        </authorList>
    </citation>
    <scope>NUCLEOTIDE SEQUENCE [LARGE SCALE GENOMIC DNA]</scope>
    <source>
        <strain evidence="2 3">DOE0152z</strain>
    </source>
</reference>
<organism evidence="2 3">
    <name type="scientific">Tetradesmus obliquus</name>
    <name type="common">Green alga</name>
    <name type="synonym">Acutodesmus obliquus</name>
    <dbReference type="NCBI Taxonomy" id="3088"/>
    <lineage>
        <taxon>Eukaryota</taxon>
        <taxon>Viridiplantae</taxon>
        <taxon>Chlorophyta</taxon>
        <taxon>core chlorophytes</taxon>
        <taxon>Chlorophyceae</taxon>
        <taxon>CS clade</taxon>
        <taxon>Sphaeropleales</taxon>
        <taxon>Scenedesmaceae</taxon>
        <taxon>Tetradesmus</taxon>
    </lineage>
</organism>
<dbReference type="PANTHER" id="PTHR34706">
    <property type="entry name" value="SLR1338 PROTEIN"/>
    <property type="match status" value="1"/>
</dbReference>
<protein>
    <recommendedName>
        <fullName evidence="4">VWFA domain-containing protein</fullName>
    </recommendedName>
</protein>
<evidence type="ECO:0000256" key="1">
    <source>
        <dbReference type="SAM" id="MobiDB-lite"/>
    </source>
</evidence>
<feature type="region of interest" description="Disordered" evidence="1">
    <location>
        <begin position="371"/>
        <end position="447"/>
    </location>
</feature>
<dbReference type="InterPro" id="IPR036465">
    <property type="entry name" value="vWFA_dom_sf"/>
</dbReference>
<evidence type="ECO:0000313" key="2">
    <source>
        <dbReference type="EMBL" id="WIA19539.1"/>
    </source>
</evidence>
<feature type="region of interest" description="Disordered" evidence="1">
    <location>
        <begin position="1"/>
        <end position="55"/>
    </location>
</feature>
<proteinExistence type="predicted"/>
<dbReference type="SUPFAM" id="SSF53300">
    <property type="entry name" value="vWA-like"/>
    <property type="match status" value="1"/>
</dbReference>
<dbReference type="PANTHER" id="PTHR34706:SF2">
    <property type="entry name" value="RFEF"/>
    <property type="match status" value="1"/>
</dbReference>
<accession>A0ABY8UDK3</accession>
<name>A0ABY8UDK3_TETOB</name>
<evidence type="ECO:0008006" key="4">
    <source>
        <dbReference type="Google" id="ProtNLM"/>
    </source>
</evidence>